<feature type="region of interest" description="Disordered" evidence="1">
    <location>
        <begin position="135"/>
        <end position="154"/>
    </location>
</feature>
<evidence type="ECO:0000313" key="3">
    <source>
        <dbReference type="Proteomes" id="UP001152622"/>
    </source>
</evidence>
<evidence type="ECO:0000256" key="1">
    <source>
        <dbReference type="SAM" id="MobiDB-lite"/>
    </source>
</evidence>
<reference evidence="2" key="1">
    <citation type="journal article" date="2023" name="Science">
        <title>Genome structures resolve the early diversification of teleost fishes.</title>
        <authorList>
            <person name="Parey E."/>
            <person name="Louis A."/>
            <person name="Montfort J."/>
            <person name="Bouchez O."/>
            <person name="Roques C."/>
            <person name="Iampietro C."/>
            <person name="Lluch J."/>
            <person name="Castinel A."/>
            <person name="Donnadieu C."/>
            <person name="Desvignes T."/>
            <person name="Floi Bucao C."/>
            <person name="Jouanno E."/>
            <person name="Wen M."/>
            <person name="Mejri S."/>
            <person name="Dirks R."/>
            <person name="Jansen H."/>
            <person name="Henkel C."/>
            <person name="Chen W.J."/>
            <person name="Zahm M."/>
            <person name="Cabau C."/>
            <person name="Klopp C."/>
            <person name="Thompson A.W."/>
            <person name="Robinson-Rechavi M."/>
            <person name="Braasch I."/>
            <person name="Lecointre G."/>
            <person name="Bobe J."/>
            <person name="Postlethwait J.H."/>
            <person name="Berthelot C."/>
            <person name="Roest Crollius H."/>
            <person name="Guiguen Y."/>
        </authorList>
    </citation>
    <scope>NUCLEOTIDE SEQUENCE</scope>
    <source>
        <strain evidence="2">WJC10195</strain>
    </source>
</reference>
<accession>A0A9Q1G4L6</accession>
<proteinExistence type="predicted"/>
<dbReference type="EMBL" id="JAINUF010000002">
    <property type="protein sequence ID" value="KAJ8374814.1"/>
    <property type="molecule type" value="Genomic_DNA"/>
</dbReference>
<dbReference type="AlphaFoldDB" id="A0A9Q1G4L6"/>
<dbReference type="Proteomes" id="UP001152622">
    <property type="component" value="Chromosome 2"/>
</dbReference>
<keyword evidence="3" id="KW-1185">Reference proteome</keyword>
<feature type="compositionally biased region" description="Basic residues" evidence="1">
    <location>
        <begin position="28"/>
        <end position="45"/>
    </location>
</feature>
<organism evidence="2 3">
    <name type="scientific">Synaphobranchus kaupii</name>
    <name type="common">Kaup's arrowtooth eel</name>
    <dbReference type="NCBI Taxonomy" id="118154"/>
    <lineage>
        <taxon>Eukaryota</taxon>
        <taxon>Metazoa</taxon>
        <taxon>Chordata</taxon>
        <taxon>Craniata</taxon>
        <taxon>Vertebrata</taxon>
        <taxon>Euteleostomi</taxon>
        <taxon>Actinopterygii</taxon>
        <taxon>Neopterygii</taxon>
        <taxon>Teleostei</taxon>
        <taxon>Anguilliformes</taxon>
        <taxon>Synaphobranchidae</taxon>
        <taxon>Synaphobranchus</taxon>
    </lineage>
</organism>
<evidence type="ECO:0000313" key="2">
    <source>
        <dbReference type="EMBL" id="KAJ8374814.1"/>
    </source>
</evidence>
<comment type="caution">
    <text evidence="2">The sequence shown here is derived from an EMBL/GenBank/DDBJ whole genome shotgun (WGS) entry which is preliminary data.</text>
</comment>
<feature type="region of interest" description="Disordered" evidence="1">
    <location>
        <begin position="1"/>
        <end position="88"/>
    </location>
</feature>
<gene>
    <name evidence="2" type="ORF">SKAU_G00053940</name>
</gene>
<name>A0A9Q1G4L6_SYNKA</name>
<sequence length="154" mass="15946">MESGPDTGAESSVRGEALTEGTVTPHRQLLRFVRRRSTQRKRAARRDRAETATVQYKIGEPVISEPGEGKHLAGPFPEPGVSSSHKGGELFSGSPAIFYFHSGGRLSREPAAARGQAATGLSKVTSGKAGVTSVALTHPGAQDPSQAVAAGGEA</sequence>
<protein>
    <submittedName>
        <fullName evidence="2">Uncharacterized protein</fullName>
    </submittedName>
</protein>